<dbReference type="InterPro" id="IPR050567">
    <property type="entry name" value="Mitochondrial_Carrier"/>
</dbReference>
<dbReference type="Proteomes" id="UP001165085">
    <property type="component" value="Unassembled WGS sequence"/>
</dbReference>
<evidence type="ECO:0000256" key="8">
    <source>
        <dbReference type="ARBA" id="ARBA00023136"/>
    </source>
</evidence>
<evidence type="ECO:0000256" key="2">
    <source>
        <dbReference type="ARBA" id="ARBA00006375"/>
    </source>
</evidence>
<evidence type="ECO:0008006" key="13">
    <source>
        <dbReference type="Google" id="ProtNLM"/>
    </source>
</evidence>
<dbReference type="SUPFAM" id="SSF103506">
    <property type="entry name" value="Mitochondrial carrier"/>
    <property type="match status" value="1"/>
</dbReference>
<dbReference type="AlphaFoldDB" id="A0A9W7BSH3"/>
<keyword evidence="3 10" id="KW-0813">Transport</keyword>
<keyword evidence="12" id="KW-1185">Reference proteome</keyword>
<keyword evidence="8 9" id="KW-0472">Membrane</keyword>
<dbReference type="GO" id="GO:0000064">
    <property type="term" value="F:L-ornithine transmembrane transporter activity"/>
    <property type="evidence" value="ECO:0007669"/>
    <property type="project" value="TreeGrafter"/>
</dbReference>
<evidence type="ECO:0000256" key="5">
    <source>
        <dbReference type="ARBA" id="ARBA00022737"/>
    </source>
</evidence>
<evidence type="ECO:0000256" key="1">
    <source>
        <dbReference type="ARBA" id="ARBA00004225"/>
    </source>
</evidence>
<evidence type="ECO:0000256" key="4">
    <source>
        <dbReference type="ARBA" id="ARBA00022692"/>
    </source>
</evidence>
<dbReference type="Pfam" id="PF00153">
    <property type="entry name" value="Mito_carr"/>
    <property type="match status" value="2"/>
</dbReference>
<feature type="repeat" description="Solcar" evidence="9">
    <location>
        <begin position="166"/>
        <end position="247"/>
    </location>
</feature>
<keyword evidence="7" id="KW-0496">Mitochondrion</keyword>
<evidence type="ECO:0000256" key="10">
    <source>
        <dbReference type="RuleBase" id="RU000488"/>
    </source>
</evidence>
<dbReference type="PANTHER" id="PTHR45624">
    <property type="entry name" value="MITOCHONDRIAL BASIC AMINO ACIDS TRANSPORTER-RELATED"/>
    <property type="match status" value="1"/>
</dbReference>
<dbReference type="EMBL" id="BRXY01000471">
    <property type="protein sequence ID" value="GMH96671.1"/>
    <property type="molecule type" value="Genomic_DNA"/>
</dbReference>
<dbReference type="Gene3D" id="1.50.40.10">
    <property type="entry name" value="Mitochondrial carrier domain"/>
    <property type="match status" value="2"/>
</dbReference>
<evidence type="ECO:0000313" key="11">
    <source>
        <dbReference type="EMBL" id="GMH96671.1"/>
    </source>
</evidence>
<feature type="repeat" description="Solcar" evidence="9">
    <location>
        <begin position="1"/>
        <end position="84"/>
    </location>
</feature>
<dbReference type="InterPro" id="IPR023395">
    <property type="entry name" value="MCP_dom_sf"/>
</dbReference>
<dbReference type="GO" id="GO:0031966">
    <property type="term" value="C:mitochondrial membrane"/>
    <property type="evidence" value="ECO:0007669"/>
    <property type="project" value="UniProtKB-SubCell"/>
</dbReference>
<dbReference type="OrthoDB" id="193856at2759"/>
<accession>A0A9W7BSH3</accession>
<dbReference type="PANTHER" id="PTHR45624:SF58">
    <property type="entry name" value="CARRIER PROTEIN, PUTATIVE-RELATED"/>
    <property type="match status" value="1"/>
</dbReference>
<evidence type="ECO:0000256" key="9">
    <source>
        <dbReference type="PROSITE-ProRule" id="PRU00282"/>
    </source>
</evidence>
<keyword evidence="5" id="KW-0677">Repeat</keyword>
<comment type="similarity">
    <text evidence="2 10">Belongs to the mitochondrial carrier (TC 2.A.29) family.</text>
</comment>
<evidence type="ECO:0000256" key="7">
    <source>
        <dbReference type="ARBA" id="ARBA00023128"/>
    </source>
</evidence>
<evidence type="ECO:0000256" key="6">
    <source>
        <dbReference type="ARBA" id="ARBA00022989"/>
    </source>
</evidence>
<protein>
    <recommendedName>
        <fullName evidence="13">Mitochondrial carrier protein</fullName>
    </recommendedName>
</protein>
<name>A0A9W7BSH3_9STRA</name>
<organism evidence="11 12">
    <name type="scientific">Triparma strigata</name>
    <dbReference type="NCBI Taxonomy" id="1606541"/>
    <lineage>
        <taxon>Eukaryota</taxon>
        <taxon>Sar</taxon>
        <taxon>Stramenopiles</taxon>
        <taxon>Ochrophyta</taxon>
        <taxon>Bolidophyceae</taxon>
        <taxon>Parmales</taxon>
        <taxon>Triparmaceae</taxon>
        <taxon>Triparma</taxon>
    </lineage>
</organism>
<evidence type="ECO:0000256" key="3">
    <source>
        <dbReference type="ARBA" id="ARBA00022448"/>
    </source>
</evidence>
<dbReference type="InterPro" id="IPR018108">
    <property type="entry name" value="MCP_transmembrane"/>
</dbReference>
<dbReference type="PROSITE" id="PS50920">
    <property type="entry name" value="SOLCAR"/>
    <property type="match status" value="2"/>
</dbReference>
<keyword evidence="6" id="KW-1133">Transmembrane helix</keyword>
<dbReference type="GO" id="GO:1990575">
    <property type="term" value="P:mitochondrial L-ornithine transmembrane transport"/>
    <property type="evidence" value="ECO:0007669"/>
    <property type="project" value="TreeGrafter"/>
</dbReference>
<proteinExistence type="inferred from homology"/>
<keyword evidence="4 9" id="KW-0812">Transmembrane</keyword>
<evidence type="ECO:0000313" key="12">
    <source>
        <dbReference type="Proteomes" id="UP001165085"/>
    </source>
</evidence>
<sequence>MDNTITFLSGLAYGLASTLTGHPFDTLKTRLQSLPTSSNSMSVARDLVGREGVRGLYKGASPLFLMGGVIRSFQFGFYDTALRYQSPSESRVFGVFDQRVVLAGFVGGAGRAIVEAPADYIKTRRQVDQPWRFKGMLQGSIATFARNSFLFSSFAIYVDLSKLLVPGGLSPFLQGAVCANLAWLTVWPMDVAKSQIQSGLGGKEGLMKALVEIFRTGKVFRGLGPGLVRSTVANGVGMVVFTRTRAALEEKLGKGRGSTF</sequence>
<reference evidence="12" key="1">
    <citation type="journal article" date="2023" name="Commun. Biol.">
        <title>Genome analysis of Parmales, the sister group of diatoms, reveals the evolutionary specialization of diatoms from phago-mixotrophs to photoautotrophs.</title>
        <authorList>
            <person name="Ban H."/>
            <person name="Sato S."/>
            <person name="Yoshikawa S."/>
            <person name="Yamada K."/>
            <person name="Nakamura Y."/>
            <person name="Ichinomiya M."/>
            <person name="Sato N."/>
            <person name="Blanc-Mathieu R."/>
            <person name="Endo H."/>
            <person name="Kuwata A."/>
            <person name="Ogata H."/>
        </authorList>
    </citation>
    <scope>NUCLEOTIDE SEQUENCE [LARGE SCALE GENOMIC DNA]</scope>
    <source>
        <strain evidence="12">NIES 3701</strain>
    </source>
</reference>
<gene>
    <name evidence="11" type="ORF">TrST_g5275</name>
</gene>
<comment type="caution">
    <text evidence="11">The sequence shown here is derived from an EMBL/GenBank/DDBJ whole genome shotgun (WGS) entry which is preliminary data.</text>
</comment>
<comment type="subcellular location">
    <subcellularLocation>
        <location evidence="1">Mitochondrion membrane</location>
        <topology evidence="1">Multi-pass membrane protein</topology>
    </subcellularLocation>
</comment>